<dbReference type="AlphaFoldDB" id="A0A934V617"/>
<keyword evidence="3" id="KW-1185">Reference proteome</keyword>
<feature type="chain" id="PRO_5037231786" description="Tetratricopeptide repeat protein" evidence="1">
    <location>
        <begin position="25"/>
        <end position="279"/>
    </location>
</feature>
<evidence type="ECO:0008006" key="4">
    <source>
        <dbReference type="Google" id="ProtNLM"/>
    </source>
</evidence>
<accession>A0A934V617</accession>
<dbReference type="EMBL" id="JAENIK010000004">
    <property type="protein sequence ID" value="MBK1814552.1"/>
    <property type="molecule type" value="Genomic_DNA"/>
</dbReference>
<protein>
    <recommendedName>
        <fullName evidence="4">Tetratricopeptide repeat protein</fullName>
    </recommendedName>
</protein>
<organism evidence="2 3">
    <name type="scientific">Luteolibacter yonseiensis</name>
    <dbReference type="NCBI Taxonomy" id="1144680"/>
    <lineage>
        <taxon>Bacteria</taxon>
        <taxon>Pseudomonadati</taxon>
        <taxon>Verrucomicrobiota</taxon>
        <taxon>Verrucomicrobiia</taxon>
        <taxon>Verrucomicrobiales</taxon>
        <taxon>Verrucomicrobiaceae</taxon>
        <taxon>Luteolibacter</taxon>
    </lineage>
</organism>
<dbReference type="Proteomes" id="UP000600139">
    <property type="component" value="Unassembled WGS sequence"/>
</dbReference>
<comment type="caution">
    <text evidence="2">The sequence shown here is derived from an EMBL/GenBank/DDBJ whole genome shotgun (WGS) entry which is preliminary data.</text>
</comment>
<name>A0A934V617_9BACT</name>
<dbReference type="RefSeq" id="WP_200349510.1">
    <property type="nucleotide sequence ID" value="NZ_BAABHZ010000010.1"/>
</dbReference>
<proteinExistence type="predicted"/>
<evidence type="ECO:0000313" key="3">
    <source>
        <dbReference type="Proteomes" id="UP000600139"/>
    </source>
</evidence>
<gene>
    <name evidence="2" type="ORF">JIN84_02935</name>
</gene>
<sequence>MSLSSSTLRSAFLACVAALPLANAQEPIRIVFQNGRAVPLSAVSLQGDKLNVTTAAEGFNAGQSFPLSTADHIFGDKPSEINGAIALLLTDKPADAVKLLEPVLASQQITAAIPGNYWLEAARAALVAYAVSGNTTKCTDIGKAISDATPAQGNDPFVALGKALLLPISTPLADRETALRDLTTDNLPADVCAYASFFRAKLLKGAKNDKDALEGYLSVTGLFPSGGMVLNGAASFNAADILAAQGRRDEAVALLNSSVSHSAGTLVAAEANKRLESLK</sequence>
<keyword evidence="1" id="KW-0732">Signal</keyword>
<evidence type="ECO:0000313" key="2">
    <source>
        <dbReference type="EMBL" id="MBK1814552.1"/>
    </source>
</evidence>
<reference evidence="2" key="1">
    <citation type="submission" date="2021-01" db="EMBL/GenBank/DDBJ databases">
        <title>Modified the classification status of verrucomicrobia.</title>
        <authorList>
            <person name="Feng X."/>
        </authorList>
    </citation>
    <scope>NUCLEOTIDE SEQUENCE</scope>
    <source>
        <strain evidence="2">JCM 18052</strain>
    </source>
</reference>
<evidence type="ECO:0000256" key="1">
    <source>
        <dbReference type="SAM" id="SignalP"/>
    </source>
</evidence>
<feature type="signal peptide" evidence="1">
    <location>
        <begin position="1"/>
        <end position="24"/>
    </location>
</feature>